<dbReference type="InterPro" id="IPR029062">
    <property type="entry name" value="Class_I_gatase-like"/>
</dbReference>
<name>A0A0D0YTR9_9LACO</name>
<dbReference type="AlphaFoldDB" id="A0A0D0YTR9"/>
<evidence type="ECO:0000313" key="2">
    <source>
        <dbReference type="Proteomes" id="UP000032279"/>
    </source>
</evidence>
<dbReference type="GO" id="GO:0033969">
    <property type="term" value="F:gamma-glutamyl-gamma-aminobutyrate hydrolase activity"/>
    <property type="evidence" value="ECO:0007669"/>
    <property type="project" value="TreeGrafter"/>
</dbReference>
<proteinExistence type="predicted"/>
<organism evidence="1 2">
    <name type="scientific">Paucilactobacillus wasatchensis</name>
    <dbReference type="NCBI Taxonomy" id="1335616"/>
    <lineage>
        <taxon>Bacteria</taxon>
        <taxon>Bacillati</taxon>
        <taxon>Bacillota</taxon>
        <taxon>Bacilli</taxon>
        <taxon>Lactobacillales</taxon>
        <taxon>Lactobacillaceae</taxon>
        <taxon>Paucilactobacillus</taxon>
    </lineage>
</organism>
<dbReference type="GO" id="GO:0005829">
    <property type="term" value="C:cytosol"/>
    <property type="evidence" value="ECO:0007669"/>
    <property type="project" value="TreeGrafter"/>
</dbReference>
<sequence length="249" mass="27245">MKPRIALPADTFTEATNIINERNAEFAPDPAIQAITKSGGIPIILPSIDPADAANYIDLFDGVLMLGGFDVDPTFFNEEPHNDLGETYRKRDLFEIALLQASIKAGKAVMGICRGMQVINVALGGTLYQDLSEDPQAKLKHNQQAPGNLPTHHVNVQAGSMLSSLIGERSYVNSRHHQALRQLAPTLQTVAKSDDGVVEAVESKMNTQILGVQWHPENMFKHNQESQALFTNFIERSSEASSKANIRTA</sequence>
<reference evidence="1 2" key="1">
    <citation type="submission" date="2013-08" db="EMBL/GenBank/DDBJ databases">
        <title>Lactobacillus wasatchii sp. WDC04, a late gas producing bacteria isolated from aged chedder cheese.</title>
        <authorList>
            <person name="Oberg C.J."/>
            <person name="Culumber M."/>
            <person name="McMahon D.J."/>
            <person name="Broadbent J.R."/>
            <person name="Oberg T.S."/>
            <person name="Ortaki F."/>
        </authorList>
    </citation>
    <scope>NUCLEOTIDE SEQUENCE [LARGE SCALE GENOMIC DNA]</scope>
    <source>
        <strain evidence="1 2">WDC04</strain>
    </source>
</reference>
<comment type="caution">
    <text evidence="1">The sequence shown here is derived from an EMBL/GenBank/DDBJ whole genome shotgun (WGS) entry which is preliminary data.</text>
</comment>
<dbReference type="PATRIC" id="fig|1335616.4.peg.1785"/>
<dbReference type="CDD" id="cd01745">
    <property type="entry name" value="GATase1_2"/>
    <property type="match status" value="1"/>
</dbReference>
<dbReference type="GO" id="GO:0006598">
    <property type="term" value="P:polyamine catabolic process"/>
    <property type="evidence" value="ECO:0007669"/>
    <property type="project" value="TreeGrafter"/>
</dbReference>
<dbReference type="Gene3D" id="3.40.50.880">
    <property type="match status" value="1"/>
</dbReference>
<dbReference type="SUPFAM" id="SSF52317">
    <property type="entry name" value="Class I glutamine amidotransferase-like"/>
    <property type="match status" value="1"/>
</dbReference>
<dbReference type="Proteomes" id="UP000032279">
    <property type="component" value="Unassembled WGS sequence"/>
</dbReference>
<dbReference type="OrthoDB" id="9813383at2"/>
<accession>A0A0D0YTR9</accession>
<keyword evidence="1" id="KW-0808">Transferase</keyword>
<dbReference type="Pfam" id="PF07722">
    <property type="entry name" value="Peptidase_C26"/>
    <property type="match status" value="1"/>
</dbReference>
<keyword evidence="2" id="KW-1185">Reference proteome</keyword>
<dbReference type="FunFam" id="3.40.50.880:FF:000030">
    <property type="entry name" value="Gamma-glutamyl-gamma-aminobutyrate hydrolase PuuD"/>
    <property type="match status" value="1"/>
</dbReference>
<dbReference type="PANTHER" id="PTHR43235">
    <property type="entry name" value="GLUTAMINE AMIDOTRANSFERASE PB2B2.05-RELATED"/>
    <property type="match status" value="1"/>
</dbReference>
<protein>
    <submittedName>
        <fullName evidence="1">Glutamine amidotransferase, class I</fullName>
    </submittedName>
</protein>
<dbReference type="PANTHER" id="PTHR43235:SF1">
    <property type="entry name" value="GLUTAMINE AMIDOTRANSFERASE PB2B2.05-RELATED"/>
    <property type="match status" value="1"/>
</dbReference>
<keyword evidence="1" id="KW-0315">Glutamine amidotransferase</keyword>
<dbReference type="GO" id="GO:0016740">
    <property type="term" value="F:transferase activity"/>
    <property type="evidence" value="ECO:0007669"/>
    <property type="project" value="UniProtKB-KW"/>
</dbReference>
<evidence type="ECO:0000313" key="1">
    <source>
        <dbReference type="EMBL" id="KIS02659.1"/>
    </source>
</evidence>
<dbReference type="EMBL" id="AWTT01000062">
    <property type="protein sequence ID" value="KIS02659.1"/>
    <property type="molecule type" value="Genomic_DNA"/>
</dbReference>
<dbReference type="PROSITE" id="PS51273">
    <property type="entry name" value="GATASE_TYPE_1"/>
    <property type="match status" value="1"/>
</dbReference>
<dbReference type="STRING" id="1335616.WDC_1775"/>
<dbReference type="InterPro" id="IPR044668">
    <property type="entry name" value="PuuD-like"/>
</dbReference>
<dbReference type="RefSeq" id="WP_044011466.1">
    <property type="nucleotide sequence ID" value="NZ_AWTT01000062.1"/>
</dbReference>
<dbReference type="InterPro" id="IPR011697">
    <property type="entry name" value="Peptidase_C26"/>
</dbReference>
<gene>
    <name evidence="1" type="ORF">WDC_1775</name>
</gene>